<evidence type="ECO:0000313" key="3">
    <source>
        <dbReference type="EMBL" id="QTA80518.1"/>
    </source>
</evidence>
<accession>A0A975GGR9</accession>
<dbReference type="Gene3D" id="1.25.40.10">
    <property type="entry name" value="Tetratricopeptide repeat domain"/>
    <property type="match status" value="2"/>
</dbReference>
<name>A0A975GGR9_9BACT</name>
<feature type="repeat" description="TPR" evidence="1">
    <location>
        <begin position="62"/>
        <end position="95"/>
    </location>
</feature>
<keyword evidence="1" id="KW-0802">TPR repeat</keyword>
<dbReference type="AlphaFoldDB" id="A0A975GGR9"/>
<proteinExistence type="predicted"/>
<dbReference type="RefSeq" id="WP_207692163.1">
    <property type="nucleotide sequence ID" value="NZ_CP061799.1"/>
</dbReference>
<dbReference type="PANTHER" id="PTHR12558:SF13">
    <property type="entry name" value="CELL DIVISION CYCLE PROTEIN 27 HOMOLOG"/>
    <property type="match status" value="1"/>
</dbReference>
<protein>
    <submittedName>
        <fullName evidence="3">DUF560</fullName>
    </submittedName>
</protein>
<organism evidence="3 4">
    <name type="scientific">Desulfonema limicola</name>
    <dbReference type="NCBI Taxonomy" id="45656"/>
    <lineage>
        <taxon>Bacteria</taxon>
        <taxon>Pseudomonadati</taxon>
        <taxon>Thermodesulfobacteriota</taxon>
        <taxon>Desulfobacteria</taxon>
        <taxon>Desulfobacterales</taxon>
        <taxon>Desulfococcaceae</taxon>
        <taxon>Desulfonema</taxon>
    </lineage>
</organism>
<dbReference type="EMBL" id="CP061799">
    <property type="protein sequence ID" value="QTA80518.1"/>
    <property type="molecule type" value="Genomic_DNA"/>
</dbReference>
<dbReference type="Pfam" id="PF13432">
    <property type="entry name" value="TPR_16"/>
    <property type="match status" value="2"/>
</dbReference>
<dbReference type="PROSITE" id="PS50005">
    <property type="entry name" value="TPR"/>
    <property type="match status" value="3"/>
</dbReference>
<keyword evidence="2" id="KW-0732">Signal</keyword>
<reference evidence="3" key="1">
    <citation type="journal article" date="2021" name="Microb. Physiol.">
        <title>Proteogenomic Insights into the Physiology of Marine, Sulfate-Reducing, Filamentous Desulfonema limicola and Desulfonema magnum.</title>
        <authorList>
            <person name="Schnaars V."/>
            <person name="Wohlbrand L."/>
            <person name="Scheve S."/>
            <person name="Hinrichs C."/>
            <person name="Reinhardt R."/>
            <person name="Rabus R."/>
        </authorList>
    </citation>
    <scope>NUCLEOTIDE SEQUENCE</scope>
    <source>
        <strain evidence="3">5ac10</strain>
    </source>
</reference>
<dbReference type="Pfam" id="PF13181">
    <property type="entry name" value="TPR_8"/>
    <property type="match status" value="1"/>
</dbReference>
<feature type="repeat" description="TPR" evidence="1">
    <location>
        <begin position="28"/>
        <end position="61"/>
    </location>
</feature>
<dbReference type="InterPro" id="IPR019734">
    <property type="entry name" value="TPR_rpt"/>
</dbReference>
<dbReference type="SMART" id="SM00028">
    <property type="entry name" value="TPR"/>
    <property type="match status" value="5"/>
</dbReference>
<dbReference type="Proteomes" id="UP000663720">
    <property type="component" value="Chromosome"/>
</dbReference>
<feature type="chain" id="PRO_5038090196" evidence="2">
    <location>
        <begin position="21"/>
        <end position="487"/>
    </location>
</feature>
<dbReference type="PANTHER" id="PTHR12558">
    <property type="entry name" value="CELL DIVISION CYCLE 16,23,27"/>
    <property type="match status" value="1"/>
</dbReference>
<feature type="repeat" description="TPR" evidence="1">
    <location>
        <begin position="96"/>
        <end position="129"/>
    </location>
</feature>
<sequence length="487" mass="56505">MKKTTYLIMVLFFLYLPVNAQSNQEDQGRFYYDIGIFAYEDEDYNEAESNFLKAVSFNPENPAYNHYLGKTYMKMERFQDAQQYLIKAMQVNPGLYQLKYDMGTLRYEQEDYLQAYELFAETARENPSDAKAVFHGAMSLFKLERYNEAVNLFNTAAEKDSWIKPHALYYSGVCYLKLGSNEKAVENFEYVKANAGSRELRNYAQEWLDFINPGTKKQKFYSIYLKTGYQYDDNAVLESPEGETAGGKEDFVSKVYASLNVDAVNKKHYKFGGGYSHYQTWHNEHNDLDIIASIFNVNAKYRFSYFTAGLTYIPSFYAVDSSTFLVRHQINPDLVFSTSSFLTRLSYSYYDNDYAEDESDGHTQEIGLDVYYNIGNTGINLFGGIGYEDNSAESEDKYYRQFSAKLGALFQMPWEMNLSLAGKYCQKDFDNIEREDDKYSGLISISRKLLYDWLSISAEYDYTKNDSSETDYEYERNAVSLSLISVF</sequence>
<gene>
    <name evidence="3" type="ORF">dnl_28230</name>
</gene>
<evidence type="ECO:0000256" key="1">
    <source>
        <dbReference type="PROSITE-ProRule" id="PRU00339"/>
    </source>
</evidence>
<keyword evidence="4" id="KW-1185">Reference proteome</keyword>
<dbReference type="SUPFAM" id="SSF48452">
    <property type="entry name" value="TPR-like"/>
    <property type="match status" value="1"/>
</dbReference>
<evidence type="ECO:0000256" key="2">
    <source>
        <dbReference type="SAM" id="SignalP"/>
    </source>
</evidence>
<dbReference type="KEGG" id="dli:dnl_28230"/>
<dbReference type="InterPro" id="IPR011990">
    <property type="entry name" value="TPR-like_helical_dom_sf"/>
</dbReference>
<evidence type="ECO:0000313" key="4">
    <source>
        <dbReference type="Proteomes" id="UP000663720"/>
    </source>
</evidence>
<feature type="signal peptide" evidence="2">
    <location>
        <begin position="1"/>
        <end position="20"/>
    </location>
</feature>